<dbReference type="Gene3D" id="3.10.10.10">
    <property type="entry name" value="HIV Type 1 Reverse Transcriptase, subunit A, domain 1"/>
    <property type="match status" value="1"/>
</dbReference>
<dbReference type="GO" id="GO:0003964">
    <property type="term" value="F:RNA-directed DNA polymerase activity"/>
    <property type="evidence" value="ECO:0007669"/>
    <property type="project" value="UniProtKB-KW"/>
</dbReference>
<dbReference type="Gene3D" id="3.30.420.10">
    <property type="entry name" value="Ribonuclease H-like superfamily/Ribonuclease H"/>
    <property type="match status" value="1"/>
</dbReference>
<keyword evidence="3" id="KW-0548">Nucleotidyltransferase</keyword>
<evidence type="ECO:0000256" key="2">
    <source>
        <dbReference type="ARBA" id="ARBA00022679"/>
    </source>
</evidence>
<name>A0A0J7K8V5_LASNI</name>
<dbReference type="PaxDb" id="67767-A0A0J7K8V5"/>
<evidence type="ECO:0000256" key="5">
    <source>
        <dbReference type="ARBA" id="ARBA00022759"/>
    </source>
</evidence>
<keyword evidence="4" id="KW-0540">Nuclease</keyword>
<dbReference type="SUPFAM" id="SSF56672">
    <property type="entry name" value="DNA/RNA polymerases"/>
    <property type="match status" value="1"/>
</dbReference>
<evidence type="ECO:0000256" key="3">
    <source>
        <dbReference type="ARBA" id="ARBA00022695"/>
    </source>
</evidence>
<dbReference type="PANTHER" id="PTHR37984">
    <property type="entry name" value="PROTEIN CBG26694"/>
    <property type="match status" value="1"/>
</dbReference>
<keyword evidence="7" id="KW-0695">RNA-directed DNA polymerase</keyword>
<dbReference type="FunFam" id="1.10.340.70:FF:000001">
    <property type="entry name" value="Retrovirus-related Pol polyprotein from transposon gypsy-like Protein"/>
    <property type="match status" value="1"/>
</dbReference>
<dbReference type="STRING" id="67767.A0A0J7K8V5"/>
<accession>A0A0J7K8V5</accession>
<dbReference type="Gene3D" id="3.10.20.370">
    <property type="match status" value="1"/>
</dbReference>
<dbReference type="AlphaFoldDB" id="A0A0J7K8V5"/>
<proteinExistence type="predicted"/>
<feature type="domain" description="Integrase catalytic" evidence="8">
    <location>
        <begin position="362"/>
        <end position="521"/>
    </location>
</feature>
<dbReference type="GO" id="GO:0016787">
    <property type="term" value="F:hydrolase activity"/>
    <property type="evidence" value="ECO:0007669"/>
    <property type="project" value="UniProtKB-KW"/>
</dbReference>
<evidence type="ECO:0000259" key="8">
    <source>
        <dbReference type="PROSITE" id="PS50994"/>
    </source>
</evidence>
<dbReference type="GO" id="GO:0004519">
    <property type="term" value="F:endonuclease activity"/>
    <property type="evidence" value="ECO:0007669"/>
    <property type="project" value="UniProtKB-KW"/>
</dbReference>
<feature type="non-terminal residue" evidence="9">
    <location>
        <position position="573"/>
    </location>
</feature>
<dbReference type="SUPFAM" id="SSF53098">
    <property type="entry name" value="Ribonuclease H-like"/>
    <property type="match status" value="1"/>
</dbReference>
<dbReference type="CDD" id="cd09274">
    <property type="entry name" value="RNase_HI_RT_Ty3"/>
    <property type="match status" value="1"/>
</dbReference>
<evidence type="ECO:0000313" key="9">
    <source>
        <dbReference type="EMBL" id="KMQ86734.1"/>
    </source>
</evidence>
<evidence type="ECO:0000256" key="4">
    <source>
        <dbReference type="ARBA" id="ARBA00022722"/>
    </source>
</evidence>
<dbReference type="InterPro" id="IPR041588">
    <property type="entry name" value="Integrase_H2C2"/>
</dbReference>
<keyword evidence="2" id="KW-0808">Transferase</keyword>
<evidence type="ECO:0000256" key="1">
    <source>
        <dbReference type="ARBA" id="ARBA00012493"/>
    </source>
</evidence>
<dbReference type="PANTHER" id="PTHR37984:SF15">
    <property type="entry name" value="INTEGRASE CATALYTIC DOMAIN-CONTAINING PROTEIN"/>
    <property type="match status" value="1"/>
</dbReference>
<dbReference type="Pfam" id="PF17917">
    <property type="entry name" value="RT_RNaseH"/>
    <property type="match status" value="1"/>
</dbReference>
<dbReference type="InterPro" id="IPR001584">
    <property type="entry name" value="Integrase_cat-core"/>
</dbReference>
<evidence type="ECO:0000256" key="7">
    <source>
        <dbReference type="ARBA" id="ARBA00022918"/>
    </source>
</evidence>
<dbReference type="CDD" id="cd01647">
    <property type="entry name" value="RT_LTR"/>
    <property type="match status" value="1"/>
</dbReference>
<keyword evidence="10" id="KW-1185">Reference proteome</keyword>
<dbReference type="EMBL" id="LBMM01011628">
    <property type="protein sequence ID" value="KMQ86734.1"/>
    <property type="molecule type" value="Genomic_DNA"/>
</dbReference>
<dbReference type="Gene3D" id="1.10.340.70">
    <property type="match status" value="1"/>
</dbReference>
<dbReference type="Proteomes" id="UP000036403">
    <property type="component" value="Unassembled WGS sequence"/>
</dbReference>
<dbReference type="GO" id="GO:0015074">
    <property type="term" value="P:DNA integration"/>
    <property type="evidence" value="ECO:0007669"/>
    <property type="project" value="InterPro"/>
</dbReference>
<dbReference type="InterPro" id="IPR036397">
    <property type="entry name" value="RNaseH_sf"/>
</dbReference>
<organism evidence="9 10">
    <name type="scientific">Lasius niger</name>
    <name type="common">Black garden ant</name>
    <dbReference type="NCBI Taxonomy" id="67767"/>
    <lineage>
        <taxon>Eukaryota</taxon>
        <taxon>Metazoa</taxon>
        <taxon>Ecdysozoa</taxon>
        <taxon>Arthropoda</taxon>
        <taxon>Hexapoda</taxon>
        <taxon>Insecta</taxon>
        <taxon>Pterygota</taxon>
        <taxon>Neoptera</taxon>
        <taxon>Endopterygota</taxon>
        <taxon>Hymenoptera</taxon>
        <taxon>Apocrita</taxon>
        <taxon>Aculeata</taxon>
        <taxon>Formicoidea</taxon>
        <taxon>Formicidae</taxon>
        <taxon>Formicinae</taxon>
        <taxon>Lasius</taxon>
        <taxon>Lasius</taxon>
    </lineage>
</organism>
<protein>
    <recommendedName>
        <fullName evidence="1">RNA-directed DNA polymerase</fullName>
        <ecNumber evidence="1">2.7.7.49</ecNumber>
    </recommendedName>
</protein>
<dbReference type="FunFam" id="3.30.420.10:FF:000032">
    <property type="entry name" value="Retrovirus-related Pol polyprotein from transposon 297-like Protein"/>
    <property type="match status" value="1"/>
</dbReference>
<comment type="caution">
    <text evidence="9">The sequence shown here is derived from an EMBL/GenBank/DDBJ whole genome shotgun (WGS) entry which is preliminary data.</text>
</comment>
<reference evidence="9 10" key="1">
    <citation type="submission" date="2015-04" db="EMBL/GenBank/DDBJ databases">
        <title>Lasius niger genome sequencing.</title>
        <authorList>
            <person name="Konorov E.A."/>
            <person name="Nikitin M.A."/>
            <person name="Kirill M.V."/>
            <person name="Chang P."/>
        </authorList>
    </citation>
    <scope>NUCLEOTIDE SEQUENCE [LARGE SCALE GENOMIC DNA]</scope>
    <source>
        <tissue evidence="9">Whole</tissue>
    </source>
</reference>
<dbReference type="InterPro" id="IPR012337">
    <property type="entry name" value="RNaseH-like_sf"/>
</dbReference>
<gene>
    <name evidence="9" type="ORF">RF55_14220</name>
</gene>
<dbReference type="Pfam" id="PF17921">
    <property type="entry name" value="Integrase_H2C2"/>
    <property type="match status" value="1"/>
</dbReference>
<evidence type="ECO:0000256" key="6">
    <source>
        <dbReference type="ARBA" id="ARBA00022801"/>
    </source>
</evidence>
<dbReference type="GO" id="GO:0003676">
    <property type="term" value="F:nucleic acid binding"/>
    <property type="evidence" value="ECO:0007669"/>
    <property type="project" value="InterPro"/>
</dbReference>
<keyword evidence="5" id="KW-0255">Endonuclease</keyword>
<dbReference type="InterPro" id="IPR050951">
    <property type="entry name" value="Retrovirus_Pol_polyprotein"/>
</dbReference>
<dbReference type="EC" id="2.7.7.49" evidence="1"/>
<dbReference type="InterPro" id="IPR041373">
    <property type="entry name" value="RT_RNaseH"/>
</dbReference>
<dbReference type="InterPro" id="IPR043502">
    <property type="entry name" value="DNA/RNA_pol_sf"/>
</dbReference>
<sequence length="573" mass="66678">MKEQGVIEESQSPWISPAVMVKKRDGSIRFCIDYRKLNDVTVKDSYPLPRIDELLDQLSGEDEFILDTDASNIGIGAVLSQRQSGQEKVIAYFSKVLSKAERNYCVTRRELLAIIDSLKFFRHYLLGRKFLIRTDHVSLKWLMSFKDLEGQLARWLERLQEFEFEVIHRKGQSHGNADGLSRRLCETFGCEYCAKVEKKNAEETEKMVARIVLAGEDLEEWRQAQRRDPNISFIIRGKEKEKRPLHSEVPVGNISAQIYWSYWDSLVLKNGILYKRWEAPNLRTSFLQLIVPQDRIKEILQETHDSPSGGHFGVNKTLEKIRKRFFWANCKQDVERWCKTCKVCVSKKGPSGKGKSPLQIYNVETPLERIQMDILGPLPLTKSGNKYLLVMVDCFTKWVEAFPVKNIRAKTVAEVFVNQFVSRHGVPVEIHTDQGKNFESQLFVELMRLLGIKKTRTTALHPQSDGQVERQHQTIINYLAKYISENQKDWDEWIPMFLLAYRSSKHETTGITPAELYFARELRLPIDLMQESPRFGEERLPPENFVENLKDRLEEIRSCVKERMVIKSSRMKA</sequence>
<keyword evidence="6" id="KW-0378">Hydrolase</keyword>
<dbReference type="FunFam" id="3.10.20.370:FF:000001">
    <property type="entry name" value="Retrovirus-related Pol polyprotein from transposon 17.6-like protein"/>
    <property type="match status" value="1"/>
</dbReference>
<dbReference type="Pfam" id="PF00665">
    <property type="entry name" value="rve"/>
    <property type="match status" value="1"/>
</dbReference>
<dbReference type="OrthoDB" id="7701233at2759"/>
<dbReference type="PROSITE" id="PS50994">
    <property type="entry name" value="INTEGRASE"/>
    <property type="match status" value="1"/>
</dbReference>
<dbReference type="GO" id="GO:0042575">
    <property type="term" value="C:DNA polymerase complex"/>
    <property type="evidence" value="ECO:0007669"/>
    <property type="project" value="UniProtKB-ARBA"/>
</dbReference>
<evidence type="ECO:0000313" key="10">
    <source>
        <dbReference type="Proteomes" id="UP000036403"/>
    </source>
</evidence>